<keyword evidence="1" id="KW-0732">Signal</keyword>
<accession>A0ABT3G8J2</accession>
<sequence>MQAGRRYSFLVIGVAAAACLAFAAVNTTVDPFRVTPMGWSAKSLEPYRDLSSQIRTGKAGLIRSGEWQVGLFGSSRVDNAWNPDAAGWKGKRAVNLGASGGFIYETIGIARYFLAREKPELLVIGIDPGDMSNPNDTRPKSDYYSSPFAETDTLNREIRYVAGLSTFEASIETLNRARQEKLAEYTPHGLRLRPEVAKSRSQMKFIRDQLRSEREDGRGGVDPEKSKLLREFLKECAGGSFQVVLIVHPVHALGLASSKDRGNPQVPFEATRRFLLDLTEEMNPLRPGGFVRYMDFCNFHPANCELLPADKRGLERMKHWNDLGHYDVELGESVLGQALGWESHHPEWQGHGWEIKRNNIEAYLAFIREGYGRYLEGPAAVDVAWKESVLAGHQP</sequence>
<proteinExistence type="predicted"/>
<dbReference type="PROSITE" id="PS51257">
    <property type="entry name" value="PROKAR_LIPOPROTEIN"/>
    <property type="match status" value="1"/>
</dbReference>
<evidence type="ECO:0000256" key="1">
    <source>
        <dbReference type="SAM" id="SignalP"/>
    </source>
</evidence>
<evidence type="ECO:0008006" key="4">
    <source>
        <dbReference type="Google" id="ProtNLM"/>
    </source>
</evidence>
<evidence type="ECO:0000313" key="3">
    <source>
        <dbReference type="Proteomes" id="UP001165653"/>
    </source>
</evidence>
<protein>
    <recommendedName>
        <fullName evidence="4">GDSL-like lipase/acylhydrolase family protein</fullName>
    </recommendedName>
</protein>
<evidence type="ECO:0000313" key="2">
    <source>
        <dbReference type="EMBL" id="MCW1915811.1"/>
    </source>
</evidence>
<name>A0ABT3G8J2_9BACT</name>
<organism evidence="2 3">
    <name type="scientific">Luteolibacter rhizosphaerae</name>
    <dbReference type="NCBI Taxonomy" id="2989719"/>
    <lineage>
        <taxon>Bacteria</taxon>
        <taxon>Pseudomonadati</taxon>
        <taxon>Verrucomicrobiota</taxon>
        <taxon>Verrucomicrobiia</taxon>
        <taxon>Verrucomicrobiales</taxon>
        <taxon>Verrucomicrobiaceae</taxon>
        <taxon>Luteolibacter</taxon>
    </lineage>
</organism>
<gene>
    <name evidence="2" type="ORF">OJ996_19650</name>
</gene>
<dbReference type="EMBL" id="JAPDDR010000010">
    <property type="protein sequence ID" value="MCW1915811.1"/>
    <property type="molecule type" value="Genomic_DNA"/>
</dbReference>
<keyword evidence="3" id="KW-1185">Reference proteome</keyword>
<feature type="chain" id="PRO_5045288244" description="GDSL-like lipase/acylhydrolase family protein" evidence="1">
    <location>
        <begin position="24"/>
        <end position="395"/>
    </location>
</feature>
<dbReference type="RefSeq" id="WP_264515370.1">
    <property type="nucleotide sequence ID" value="NZ_JAPDDR010000010.1"/>
</dbReference>
<comment type="caution">
    <text evidence="2">The sequence shown here is derived from an EMBL/GenBank/DDBJ whole genome shotgun (WGS) entry which is preliminary data.</text>
</comment>
<feature type="signal peptide" evidence="1">
    <location>
        <begin position="1"/>
        <end position="23"/>
    </location>
</feature>
<reference evidence="2" key="1">
    <citation type="submission" date="2022-10" db="EMBL/GenBank/DDBJ databases">
        <title>Luteolibacter sp. GHJ8, whole genome shotgun sequencing project.</title>
        <authorList>
            <person name="Zhao G."/>
            <person name="Shen L."/>
        </authorList>
    </citation>
    <scope>NUCLEOTIDE SEQUENCE</scope>
    <source>
        <strain evidence="2">GHJ8</strain>
    </source>
</reference>
<dbReference type="Proteomes" id="UP001165653">
    <property type="component" value="Unassembled WGS sequence"/>
</dbReference>